<dbReference type="SMART" id="SM00267">
    <property type="entry name" value="GGDEF"/>
    <property type="match status" value="1"/>
</dbReference>
<dbReference type="SMART" id="SM00052">
    <property type="entry name" value="EAL"/>
    <property type="match status" value="1"/>
</dbReference>
<keyword evidence="1" id="KW-0472">Membrane</keyword>
<dbReference type="SUPFAM" id="SSF55073">
    <property type="entry name" value="Nucleotide cyclase"/>
    <property type="match status" value="1"/>
</dbReference>
<dbReference type="Pfam" id="PF00563">
    <property type="entry name" value="EAL"/>
    <property type="match status" value="1"/>
</dbReference>
<feature type="transmembrane region" description="Helical" evidence="1">
    <location>
        <begin position="146"/>
        <end position="163"/>
    </location>
</feature>
<sequence>MATSTRTGTSDVLVRTTAFLFTVGGVTAALLSLDVVRVEGPRGVPLLVLALAAVATGPVLLVVGPRIPTRGIAFTVLVGAAALGVGTTMSPTLTLAMASAAMAMLVAIESMLFLRRRDAWVLVAVAGACQVGPLLLVHHVPLLVCAAYVVLWGGVAWAVGVLARHASTAGVDALTGLADRRAWDAALEHAIERRERRGLPLSLALVDIDHFKLVNDERGHAAGDELLRATADAWRELDVPGMVLGRRGGDEFAVLLPGTTGTQAHAVADMLCAAAPAAVSCGVAEHVEGETVAEVLRRTDSALYAAKAAGRGRTVLSERRRSRLVDDLARSLAAGDLRVELQPIIGLPSREVVAVEALARWDHPRLGPVPPLEFVPAAEDGGVIDQLGTEVLRLACADAHVLQRAWGRPVHVGVNVSGRELVGLGYADRVLRALEAARWPASQFVLEVTESVVEASGPAALRALAALRAGGVRIAIDDFGTGYSSLSRLDELPADFLKLDRQFLTSLTTSTRRTGMVRALLGLCAELDMLVVAEGVETPEQARLLEELGCPAAQGYHYGRPMPVAALAATSWRLDDVVPPVASGG</sequence>
<keyword evidence="1" id="KW-0812">Transmembrane</keyword>
<dbReference type="PANTHER" id="PTHR33121">
    <property type="entry name" value="CYCLIC DI-GMP PHOSPHODIESTERASE PDEF"/>
    <property type="match status" value="1"/>
</dbReference>
<proteinExistence type="predicted"/>
<accession>A0ABR8QHC4</accession>
<feature type="domain" description="GGDEF" evidence="3">
    <location>
        <begin position="199"/>
        <end position="319"/>
    </location>
</feature>
<evidence type="ECO:0000313" key="4">
    <source>
        <dbReference type="EMBL" id="MBD7919832.1"/>
    </source>
</evidence>
<dbReference type="InterPro" id="IPR035919">
    <property type="entry name" value="EAL_sf"/>
</dbReference>
<feature type="transmembrane region" description="Helical" evidence="1">
    <location>
        <begin position="43"/>
        <end position="64"/>
    </location>
</feature>
<organism evidence="4 5">
    <name type="scientific">Cellulomonas avistercoris</name>
    <dbReference type="NCBI Taxonomy" id="2762242"/>
    <lineage>
        <taxon>Bacteria</taxon>
        <taxon>Bacillati</taxon>
        <taxon>Actinomycetota</taxon>
        <taxon>Actinomycetes</taxon>
        <taxon>Micrococcales</taxon>
        <taxon>Cellulomonadaceae</taxon>
        <taxon>Cellulomonas</taxon>
    </lineage>
</organism>
<feature type="transmembrane region" description="Helical" evidence="1">
    <location>
        <begin position="12"/>
        <end position="31"/>
    </location>
</feature>
<evidence type="ECO:0000259" key="3">
    <source>
        <dbReference type="PROSITE" id="PS50887"/>
    </source>
</evidence>
<dbReference type="InterPro" id="IPR001633">
    <property type="entry name" value="EAL_dom"/>
</dbReference>
<dbReference type="CDD" id="cd01949">
    <property type="entry name" value="GGDEF"/>
    <property type="match status" value="1"/>
</dbReference>
<reference evidence="4 5" key="1">
    <citation type="submission" date="2020-08" db="EMBL/GenBank/DDBJ databases">
        <title>A Genomic Blueprint of the Chicken Gut Microbiome.</title>
        <authorList>
            <person name="Gilroy R."/>
            <person name="Ravi A."/>
            <person name="Getino M."/>
            <person name="Pursley I."/>
            <person name="Horton D.L."/>
            <person name="Alikhan N.-F."/>
            <person name="Baker D."/>
            <person name="Gharbi K."/>
            <person name="Hall N."/>
            <person name="Watson M."/>
            <person name="Adriaenssens E.M."/>
            <person name="Foster-Nyarko E."/>
            <person name="Jarju S."/>
            <person name="Secka A."/>
            <person name="Antonio M."/>
            <person name="Oren A."/>
            <person name="Chaudhuri R."/>
            <person name="La Ragione R.M."/>
            <person name="Hildebrand F."/>
            <person name="Pallen M.J."/>
        </authorList>
    </citation>
    <scope>NUCLEOTIDE SEQUENCE [LARGE SCALE GENOMIC DNA]</scope>
    <source>
        <strain evidence="4 5">Sa3CUA2</strain>
    </source>
</reference>
<protein>
    <submittedName>
        <fullName evidence="4">Bifunctional diguanylate cyclase/phosphodiesterase</fullName>
    </submittedName>
</protein>
<evidence type="ECO:0000256" key="1">
    <source>
        <dbReference type="SAM" id="Phobius"/>
    </source>
</evidence>
<dbReference type="EMBL" id="JACSQV010000016">
    <property type="protein sequence ID" value="MBD7919832.1"/>
    <property type="molecule type" value="Genomic_DNA"/>
</dbReference>
<dbReference type="NCBIfam" id="TIGR00254">
    <property type="entry name" value="GGDEF"/>
    <property type="match status" value="1"/>
</dbReference>
<dbReference type="InterPro" id="IPR050706">
    <property type="entry name" value="Cyclic-di-GMP_PDE-like"/>
</dbReference>
<feature type="transmembrane region" description="Helical" evidence="1">
    <location>
        <begin position="71"/>
        <end position="89"/>
    </location>
</feature>
<dbReference type="InterPro" id="IPR000160">
    <property type="entry name" value="GGDEF_dom"/>
</dbReference>
<keyword evidence="5" id="KW-1185">Reference proteome</keyword>
<dbReference type="PROSITE" id="PS50887">
    <property type="entry name" value="GGDEF"/>
    <property type="match status" value="1"/>
</dbReference>
<evidence type="ECO:0000259" key="2">
    <source>
        <dbReference type="PROSITE" id="PS50883"/>
    </source>
</evidence>
<name>A0ABR8QHC4_9CELL</name>
<dbReference type="InterPro" id="IPR043128">
    <property type="entry name" value="Rev_trsase/Diguanyl_cyclase"/>
</dbReference>
<dbReference type="Gene3D" id="3.20.20.450">
    <property type="entry name" value="EAL domain"/>
    <property type="match status" value="1"/>
</dbReference>
<dbReference type="Pfam" id="PF00990">
    <property type="entry name" value="GGDEF"/>
    <property type="match status" value="1"/>
</dbReference>
<dbReference type="SUPFAM" id="SSF141868">
    <property type="entry name" value="EAL domain-like"/>
    <property type="match status" value="1"/>
</dbReference>
<dbReference type="Gene3D" id="3.30.70.270">
    <property type="match status" value="1"/>
</dbReference>
<evidence type="ECO:0000313" key="5">
    <source>
        <dbReference type="Proteomes" id="UP000604241"/>
    </source>
</evidence>
<feature type="domain" description="EAL" evidence="2">
    <location>
        <begin position="321"/>
        <end position="575"/>
    </location>
</feature>
<dbReference type="Proteomes" id="UP000604241">
    <property type="component" value="Unassembled WGS sequence"/>
</dbReference>
<gene>
    <name evidence="4" type="ORF">H9657_16290</name>
</gene>
<feature type="transmembrane region" description="Helical" evidence="1">
    <location>
        <begin position="95"/>
        <end position="114"/>
    </location>
</feature>
<dbReference type="CDD" id="cd01948">
    <property type="entry name" value="EAL"/>
    <property type="match status" value="1"/>
</dbReference>
<dbReference type="PANTHER" id="PTHR33121:SF79">
    <property type="entry name" value="CYCLIC DI-GMP PHOSPHODIESTERASE PDED-RELATED"/>
    <property type="match status" value="1"/>
</dbReference>
<dbReference type="PROSITE" id="PS50883">
    <property type="entry name" value="EAL"/>
    <property type="match status" value="1"/>
</dbReference>
<dbReference type="RefSeq" id="WP_191784484.1">
    <property type="nucleotide sequence ID" value="NZ_JACSQV010000016.1"/>
</dbReference>
<keyword evidence="1" id="KW-1133">Transmembrane helix</keyword>
<dbReference type="InterPro" id="IPR029787">
    <property type="entry name" value="Nucleotide_cyclase"/>
</dbReference>
<comment type="caution">
    <text evidence="4">The sequence shown here is derived from an EMBL/GenBank/DDBJ whole genome shotgun (WGS) entry which is preliminary data.</text>
</comment>